<keyword evidence="3" id="KW-0732">Signal</keyword>
<gene>
    <name evidence="4" type="ORF">GCM10010909_11840</name>
</gene>
<evidence type="ECO:0000256" key="2">
    <source>
        <dbReference type="SAM" id="Coils"/>
    </source>
</evidence>
<sequence>MRLSALALSACLAASPVAAIAAQPPAAFTVATGLIADQKAVFATVESAHVVPARTRLGGTIVALSVRDGDAVTAGQTIAIVADSAMAQQLQSLDASIAGLRAQLAQANIDLTRAQRLIGSGAIARSTLDQAQTAQNVATSSLKSQIAARNALAEQIANGAVLAPVSGRVLHRPVTQGSVVVGGDTIATIAEQDYVLRLEVPEYHSSIMHVGDLVRIDNASPTPVFGKITLVYPQIQNGDVEADATAPGLGDYFVGQRIQVWISAGQRPGLVIPASYIESRFGLDYVELQTPGGQPTAIPVQRGAPQPSPSMPDGVEILSGLQPGNVLIAPAAP</sequence>
<dbReference type="Gene3D" id="2.40.30.170">
    <property type="match status" value="1"/>
</dbReference>
<evidence type="ECO:0000256" key="1">
    <source>
        <dbReference type="ARBA" id="ARBA00009477"/>
    </source>
</evidence>
<keyword evidence="5" id="KW-1185">Reference proteome</keyword>
<evidence type="ECO:0000313" key="4">
    <source>
        <dbReference type="EMBL" id="GLR66504.1"/>
    </source>
</evidence>
<dbReference type="SUPFAM" id="SSF111369">
    <property type="entry name" value="HlyD-like secretion proteins"/>
    <property type="match status" value="1"/>
</dbReference>
<keyword evidence="2" id="KW-0175">Coiled coil</keyword>
<comment type="similarity">
    <text evidence="1">Belongs to the membrane fusion protein (MFP) (TC 8.A.1) family.</text>
</comment>
<feature type="signal peptide" evidence="3">
    <location>
        <begin position="1"/>
        <end position="21"/>
    </location>
</feature>
<comment type="caution">
    <text evidence="4">The sequence shown here is derived from an EMBL/GenBank/DDBJ whole genome shotgun (WGS) entry which is preliminary data.</text>
</comment>
<evidence type="ECO:0000313" key="5">
    <source>
        <dbReference type="Proteomes" id="UP001156641"/>
    </source>
</evidence>
<dbReference type="NCBIfam" id="TIGR01730">
    <property type="entry name" value="RND_mfp"/>
    <property type="match status" value="1"/>
</dbReference>
<feature type="coiled-coil region" evidence="2">
    <location>
        <begin position="90"/>
        <end position="117"/>
    </location>
</feature>
<reference evidence="5" key="1">
    <citation type="journal article" date="2019" name="Int. J. Syst. Evol. Microbiol.">
        <title>The Global Catalogue of Microorganisms (GCM) 10K type strain sequencing project: providing services to taxonomists for standard genome sequencing and annotation.</title>
        <authorList>
            <consortium name="The Broad Institute Genomics Platform"/>
            <consortium name="The Broad Institute Genome Sequencing Center for Infectious Disease"/>
            <person name="Wu L."/>
            <person name="Ma J."/>
        </authorList>
    </citation>
    <scope>NUCLEOTIDE SEQUENCE [LARGE SCALE GENOMIC DNA]</scope>
    <source>
        <strain evidence="5">NBRC 112502</strain>
    </source>
</reference>
<dbReference type="RefSeq" id="WP_284257200.1">
    <property type="nucleotide sequence ID" value="NZ_BSOS01000025.1"/>
</dbReference>
<dbReference type="EMBL" id="BSOS01000025">
    <property type="protein sequence ID" value="GLR66504.1"/>
    <property type="molecule type" value="Genomic_DNA"/>
</dbReference>
<dbReference type="Proteomes" id="UP001156641">
    <property type="component" value="Unassembled WGS sequence"/>
</dbReference>
<dbReference type="PANTHER" id="PTHR30469">
    <property type="entry name" value="MULTIDRUG RESISTANCE PROTEIN MDTA"/>
    <property type="match status" value="1"/>
</dbReference>
<dbReference type="PANTHER" id="PTHR30469:SF15">
    <property type="entry name" value="HLYD FAMILY OF SECRETION PROTEINS"/>
    <property type="match status" value="1"/>
</dbReference>
<feature type="chain" id="PRO_5046067191" evidence="3">
    <location>
        <begin position="22"/>
        <end position="333"/>
    </location>
</feature>
<evidence type="ECO:0000256" key="3">
    <source>
        <dbReference type="SAM" id="SignalP"/>
    </source>
</evidence>
<dbReference type="InterPro" id="IPR006143">
    <property type="entry name" value="RND_pump_MFP"/>
</dbReference>
<name>A0ABQ6A205_9PROT</name>
<accession>A0ABQ6A205</accession>
<organism evidence="4 5">
    <name type="scientific">Acidocella aquatica</name>
    <dbReference type="NCBI Taxonomy" id="1922313"/>
    <lineage>
        <taxon>Bacteria</taxon>
        <taxon>Pseudomonadati</taxon>
        <taxon>Pseudomonadota</taxon>
        <taxon>Alphaproteobacteria</taxon>
        <taxon>Acetobacterales</taxon>
        <taxon>Acidocellaceae</taxon>
        <taxon>Acidocella</taxon>
    </lineage>
</organism>
<proteinExistence type="inferred from homology"/>
<dbReference type="Gene3D" id="1.10.287.470">
    <property type="entry name" value="Helix hairpin bin"/>
    <property type="match status" value="1"/>
</dbReference>
<protein>
    <submittedName>
        <fullName evidence="4">Membrane protein</fullName>
    </submittedName>
</protein>
<dbReference type="Gene3D" id="2.40.50.100">
    <property type="match status" value="1"/>
</dbReference>